<dbReference type="Proteomes" id="UP000644010">
    <property type="component" value="Unassembled WGS sequence"/>
</dbReference>
<dbReference type="EMBL" id="JACOOI010000045">
    <property type="protein sequence ID" value="MBC5646115.1"/>
    <property type="molecule type" value="Genomic_DNA"/>
</dbReference>
<organism evidence="1 2">
    <name type="scientific">Parabacteroides segnis</name>
    <dbReference type="NCBI Taxonomy" id="2763058"/>
    <lineage>
        <taxon>Bacteria</taxon>
        <taxon>Pseudomonadati</taxon>
        <taxon>Bacteroidota</taxon>
        <taxon>Bacteroidia</taxon>
        <taxon>Bacteroidales</taxon>
        <taxon>Tannerellaceae</taxon>
        <taxon>Parabacteroides</taxon>
    </lineage>
</organism>
<dbReference type="InterPro" id="IPR046228">
    <property type="entry name" value="DUF6261"/>
</dbReference>
<protein>
    <submittedName>
        <fullName evidence="1">Uncharacterized protein</fullName>
    </submittedName>
</protein>
<proteinExistence type="predicted"/>
<comment type="caution">
    <text evidence="1">The sequence shown here is derived from an EMBL/GenBank/DDBJ whole genome shotgun (WGS) entry which is preliminary data.</text>
</comment>
<reference evidence="1 2" key="1">
    <citation type="submission" date="2020-08" db="EMBL/GenBank/DDBJ databases">
        <title>Genome public.</title>
        <authorList>
            <person name="Liu C."/>
            <person name="Sun Q."/>
        </authorList>
    </citation>
    <scope>NUCLEOTIDE SEQUENCE [LARGE SCALE GENOMIC DNA]</scope>
    <source>
        <strain evidence="1 2">BX2</strain>
    </source>
</reference>
<gene>
    <name evidence="1" type="ORF">H8S77_24880</name>
</gene>
<evidence type="ECO:0000313" key="2">
    <source>
        <dbReference type="Proteomes" id="UP000644010"/>
    </source>
</evidence>
<sequence>MIKIQPFETRTQLSNRDSLSFGHEIEIIIDIKGADVFGINDVFSDYKAKLQAFNDSVIYIPKNAYTEQMKRVSQQRQSLHIAIVIEIKNYLRHFDIVRINAATHLKPLADSFLRVQKLSFDNQTNFIDNFLQTLASDEYKREVALLELGNWTDELKRVNDICEKLTLKHFKEHSGKTGKGNSRITRLAYEASYNILVEKLNALEWVDGDERHAELFTWWNARIDHYRAMTSNNLRP</sequence>
<evidence type="ECO:0000313" key="1">
    <source>
        <dbReference type="EMBL" id="MBC5646115.1"/>
    </source>
</evidence>
<keyword evidence="2" id="KW-1185">Reference proteome</keyword>
<dbReference type="RefSeq" id="WP_186961651.1">
    <property type="nucleotide sequence ID" value="NZ_JACOOI010000045.1"/>
</dbReference>
<accession>A0ABR7E8N1</accession>
<name>A0ABR7E8N1_9BACT</name>
<dbReference type="Pfam" id="PF19775">
    <property type="entry name" value="DUF6261"/>
    <property type="match status" value="1"/>
</dbReference>